<evidence type="ECO:0000313" key="3">
    <source>
        <dbReference type="Proteomes" id="UP000712281"/>
    </source>
</evidence>
<organism evidence="2 3">
    <name type="scientific">Brassica cretica</name>
    <name type="common">Mustard</name>
    <dbReference type="NCBI Taxonomy" id="69181"/>
    <lineage>
        <taxon>Eukaryota</taxon>
        <taxon>Viridiplantae</taxon>
        <taxon>Streptophyta</taxon>
        <taxon>Embryophyta</taxon>
        <taxon>Tracheophyta</taxon>
        <taxon>Spermatophyta</taxon>
        <taxon>Magnoliopsida</taxon>
        <taxon>eudicotyledons</taxon>
        <taxon>Gunneridae</taxon>
        <taxon>Pentapetalae</taxon>
        <taxon>rosids</taxon>
        <taxon>malvids</taxon>
        <taxon>Brassicales</taxon>
        <taxon>Brassicaceae</taxon>
        <taxon>Brassiceae</taxon>
        <taxon>Brassica</taxon>
    </lineage>
</organism>
<feature type="region of interest" description="Disordered" evidence="1">
    <location>
        <begin position="26"/>
        <end position="60"/>
    </location>
</feature>
<feature type="compositionally biased region" description="Basic and acidic residues" evidence="1">
    <location>
        <begin position="91"/>
        <end position="101"/>
    </location>
</feature>
<dbReference type="EMBL" id="QGKW02001660">
    <property type="protein sequence ID" value="KAF2580651.1"/>
    <property type="molecule type" value="Genomic_DNA"/>
</dbReference>
<feature type="region of interest" description="Disordered" evidence="1">
    <location>
        <begin position="81"/>
        <end position="101"/>
    </location>
</feature>
<comment type="caution">
    <text evidence="2">The sequence shown here is derived from an EMBL/GenBank/DDBJ whole genome shotgun (WGS) entry which is preliminary data.</text>
</comment>
<sequence length="101" mass="11475">MGRFPFLPEEGMVARVGPGVFRSSHWCRSTPREDHQPATSDGHRPTHSVEHRLTPPTESIGSAETARIMTHKEFTVLQSHPPKPYYVTMNDIDRQQHSVTD</sequence>
<reference evidence="2" key="1">
    <citation type="submission" date="2019-12" db="EMBL/GenBank/DDBJ databases">
        <title>Genome sequencing and annotation of Brassica cretica.</title>
        <authorList>
            <person name="Studholme D.J."/>
            <person name="Sarris P.F."/>
        </authorList>
    </citation>
    <scope>NUCLEOTIDE SEQUENCE</scope>
    <source>
        <strain evidence="2">PFS-001/15</strain>
        <tissue evidence="2">Leaf</tissue>
    </source>
</reference>
<accession>A0A8S9JEL6</accession>
<gene>
    <name evidence="2" type="ORF">F2Q68_00004833</name>
</gene>
<proteinExistence type="predicted"/>
<protein>
    <submittedName>
        <fullName evidence="2">Uncharacterized protein</fullName>
    </submittedName>
</protein>
<dbReference type="AlphaFoldDB" id="A0A8S9JEL6"/>
<evidence type="ECO:0000256" key="1">
    <source>
        <dbReference type="SAM" id="MobiDB-lite"/>
    </source>
</evidence>
<feature type="compositionally biased region" description="Basic and acidic residues" evidence="1">
    <location>
        <begin position="30"/>
        <end position="53"/>
    </location>
</feature>
<evidence type="ECO:0000313" key="2">
    <source>
        <dbReference type="EMBL" id="KAF2580651.1"/>
    </source>
</evidence>
<dbReference type="Proteomes" id="UP000712281">
    <property type="component" value="Unassembled WGS sequence"/>
</dbReference>
<name>A0A8S9JEL6_BRACR</name>